<dbReference type="HOGENOM" id="CLU_1992112_0_0_1"/>
<dbReference type="Proteomes" id="UP000001699">
    <property type="component" value="Unassembled WGS sequence"/>
</dbReference>
<dbReference type="EMBL" id="DS499601">
    <property type="protein sequence ID" value="EDP48504.1"/>
    <property type="molecule type" value="Genomic_DNA"/>
</dbReference>
<reference evidence="1 2" key="1">
    <citation type="journal article" date="2008" name="PLoS Genet.">
        <title>Genomic islands in the pathogenic filamentous fungus Aspergillus fumigatus.</title>
        <authorList>
            <person name="Fedorova N.D."/>
            <person name="Khaldi N."/>
            <person name="Joardar V.S."/>
            <person name="Maiti R."/>
            <person name="Amedeo P."/>
            <person name="Anderson M.J."/>
            <person name="Crabtree J."/>
            <person name="Silva J.C."/>
            <person name="Badger J.H."/>
            <person name="Albarraq A."/>
            <person name="Angiuoli S."/>
            <person name="Bussey H."/>
            <person name="Bowyer P."/>
            <person name="Cotty P.J."/>
            <person name="Dyer P.S."/>
            <person name="Egan A."/>
            <person name="Galens K."/>
            <person name="Fraser-Liggett C.M."/>
            <person name="Haas B.J."/>
            <person name="Inman J.M."/>
            <person name="Kent R."/>
            <person name="Lemieux S."/>
            <person name="Malavazi I."/>
            <person name="Orvis J."/>
            <person name="Roemer T."/>
            <person name="Ronning C.M."/>
            <person name="Sundaram J.P."/>
            <person name="Sutton G."/>
            <person name="Turner G."/>
            <person name="Venter J.C."/>
            <person name="White O.R."/>
            <person name="Whitty B.R."/>
            <person name="Youngman P."/>
            <person name="Wolfe K.H."/>
            <person name="Goldman G.H."/>
            <person name="Wortman J.R."/>
            <person name="Jiang B."/>
            <person name="Denning D.W."/>
            <person name="Nierman W.C."/>
        </authorList>
    </citation>
    <scope>NUCLEOTIDE SEQUENCE [LARGE SCALE GENOMIC DNA]</scope>
    <source>
        <strain evidence="2">CBS 144.89 / FGSC A1163 / CEA10</strain>
    </source>
</reference>
<proteinExistence type="predicted"/>
<dbReference type="VEuPathDB" id="FungiDB:AFUB_092210"/>
<accession>B0YBB4</accession>
<dbReference type="AlphaFoldDB" id="B0YBB4"/>
<keyword evidence="2" id="KW-1185">Reference proteome</keyword>
<evidence type="ECO:0000313" key="2">
    <source>
        <dbReference type="Proteomes" id="UP000001699"/>
    </source>
</evidence>
<name>B0YBB4_ASPFC</name>
<gene>
    <name evidence="1" type="ORF">AFUB_092210</name>
</gene>
<evidence type="ECO:0000313" key="1">
    <source>
        <dbReference type="EMBL" id="EDP48504.1"/>
    </source>
</evidence>
<organism evidence="1 2">
    <name type="scientific">Aspergillus fumigatus (strain CBS 144.89 / FGSC A1163 / CEA10)</name>
    <name type="common">Neosartorya fumigata</name>
    <dbReference type="NCBI Taxonomy" id="451804"/>
    <lineage>
        <taxon>Eukaryota</taxon>
        <taxon>Fungi</taxon>
        <taxon>Dikarya</taxon>
        <taxon>Ascomycota</taxon>
        <taxon>Pezizomycotina</taxon>
        <taxon>Eurotiomycetes</taxon>
        <taxon>Eurotiomycetidae</taxon>
        <taxon>Eurotiales</taxon>
        <taxon>Aspergillaceae</taxon>
        <taxon>Aspergillus</taxon>
        <taxon>Aspergillus subgen. Fumigati</taxon>
    </lineage>
</organism>
<sequence>MTCQHSNYEVIQKQEPFVVAFAPPHPQRAKNAFLTEPFPSFPNFKSAAIEHQATNIVTQLTPPVIWICLRQGATRVRQIPVLCRSGPLSLRPRDRRVSEAARKRPILLDIVTRQRVIGVVVSIPA</sequence>
<protein>
    <submittedName>
        <fullName evidence="1">Uncharacterized protein</fullName>
    </submittedName>
</protein>